<feature type="transmembrane region" description="Helical" evidence="8">
    <location>
        <begin position="92"/>
        <end position="110"/>
    </location>
</feature>
<dbReference type="SUPFAM" id="SSF103481">
    <property type="entry name" value="Multidrug resistance efflux transporter EmrE"/>
    <property type="match status" value="2"/>
</dbReference>
<dbReference type="KEGG" id="cpsk:Q0N40_04140"/>
<dbReference type="NCBIfam" id="TIGR00688">
    <property type="entry name" value="rarD"/>
    <property type="match status" value="1"/>
</dbReference>
<dbReference type="Proteomes" id="UP001174314">
    <property type="component" value="Chromosome"/>
</dbReference>
<evidence type="ECO:0000256" key="1">
    <source>
        <dbReference type="ARBA" id="ARBA00004651"/>
    </source>
</evidence>
<feature type="transmembrane region" description="Helical" evidence="8">
    <location>
        <begin position="233"/>
        <end position="250"/>
    </location>
</feature>
<dbReference type="InterPro" id="IPR004626">
    <property type="entry name" value="RarD"/>
</dbReference>
<proteinExistence type="inferred from homology"/>
<name>A0AAU0PZP6_9CORY</name>
<feature type="transmembrane region" description="Helical" evidence="8">
    <location>
        <begin position="199"/>
        <end position="221"/>
    </location>
</feature>
<feature type="domain" description="EamA" evidence="9">
    <location>
        <begin position="144"/>
        <end position="273"/>
    </location>
</feature>
<feature type="transmembrane region" description="Helical" evidence="8">
    <location>
        <begin position="256"/>
        <end position="278"/>
    </location>
</feature>
<evidence type="ECO:0000256" key="2">
    <source>
        <dbReference type="ARBA" id="ARBA00007362"/>
    </source>
</evidence>
<evidence type="ECO:0000256" key="6">
    <source>
        <dbReference type="ARBA" id="ARBA00022989"/>
    </source>
</evidence>
<feature type="transmembrane region" description="Helical" evidence="8">
    <location>
        <begin position="168"/>
        <end position="187"/>
    </location>
</feature>
<comment type="similarity">
    <text evidence="2">Belongs to the EamA transporter family.</text>
</comment>
<comment type="subcellular location">
    <subcellularLocation>
        <location evidence="1">Cell membrane</location>
        <topology evidence="1">Multi-pass membrane protein</topology>
    </subcellularLocation>
</comment>
<feature type="transmembrane region" description="Helical" evidence="8">
    <location>
        <begin position="117"/>
        <end position="134"/>
    </location>
</feature>
<accession>A0AAU0PZP6</accession>
<protein>
    <submittedName>
        <fullName evidence="10">EamA family transporter RarD</fullName>
    </submittedName>
</protein>
<dbReference type="RefSeq" id="WP_204088338.1">
    <property type="nucleotide sequence ID" value="NZ_CP137757.1"/>
</dbReference>
<evidence type="ECO:0000256" key="4">
    <source>
        <dbReference type="ARBA" id="ARBA00022475"/>
    </source>
</evidence>
<feature type="domain" description="EamA" evidence="9">
    <location>
        <begin position="2"/>
        <end position="133"/>
    </location>
</feature>
<dbReference type="PANTHER" id="PTHR22911">
    <property type="entry name" value="ACYL-MALONYL CONDENSING ENZYME-RELATED"/>
    <property type="match status" value="1"/>
</dbReference>
<keyword evidence="4" id="KW-1003">Cell membrane</keyword>
<evidence type="ECO:0000259" key="9">
    <source>
        <dbReference type="Pfam" id="PF00892"/>
    </source>
</evidence>
<sequence>MLWAWACYVLWGLFPAFFPLLKPASPLEILAHRFVWTLVFMLAIVLFSGQLKKLLRIPWRVWVTVFAAAVLIAVNWGTYIVAVNSDHVADAALGYFINPLVSVLLGVFFLAERLRPLQWLSVGIAVVAVAVLTVDLGHPPVISLALAFSFGFYGLLKKRVPLTPMISLTCETLCIAPVATVYLLILGQQHDGTFTTEGISHTLLLMTAGIVTAVPLLLFGYAAQQISLTSLGMLQYLTPVLQMLWAVFVTQESFSLGRWLGFIIIWISVGFFVTDLALMSRKRVHRVRAASS</sequence>
<dbReference type="InterPro" id="IPR037185">
    <property type="entry name" value="EmrE-like"/>
</dbReference>
<reference evidence="10 11" key="1">
    <citation type="submission" date="2023-10" db="EMBL/GenBank/DDBJ databases">
        <title>complete genome sequence of Corynebacterium pseudokroppenstedtii P15-C1.</title>
        <authorList>
            <person name="Bruggemann H."/>
            <person name="Poehlein A."/>
        </authorList>
    </citation>
    <scope>NUCLEOTIDE SEQUENCE [LARGE SCALE GENOMIC DNA]</scope>
    <source>
        <strain evidence="10 11">P15_C1</strain>
    </source>
</reference>
<organism evidence="10 11">
    <name type="scientific">Corynebacterium pseudokroppenstedtii</name>
    <dbReference type="NCBI Taxonomy" id="2804917"/>
    <lineage>
        <taxon>Bacteria</taxon>
        <taxon>Bacillati</taxon>
        <taxon>Actinomycetota</taxon>
        <taxon>Actinomycetes</taxon>
        <taxon>Mycobacteriales</taxon>
        <taxon>Corynebacteriaceae</taxon>
        <taxon>Corynebacterium</taxon>
    </lineage>
</organism>
<keyword evidence="6 8" id="KW-1133">Transmembrane helix</keyword>
<evidence type="ECO:0000313" key="11">
    <source>
        <dbReference type="Proteomes" id="UP001174314"/>
    </source>
</evidence>
<dbReference type="EMBL" id="CP137757">
    <property type="protein sequence ID" value="WPF25731.1"/>
    <property type="molecule type" value="Genomic_DNA"/>
</dbReference>
<feature type="transmembrane region" description="Helical" evidence="8">
    <location>
        <begin position="29"/>
        <end position="49"/>
    </location>
</feature>
<gene>
    <name evidence="10" type="primary">rarD</name>
    <name evidence="10" type="ORF">Q0N40_04140</name>
</gene>
<dbReference type="InterPro" id="IPR000620">
    <property type="entry name" value="EamA_dom"/>
</dbReference>
<evidence type="ECO:0000256" key="5">
    <source>
        <dbReference type="ARBA" id="ARBA00022692"/>
    </source>
</evidence>
<feature type="transmembrane region" description="Helical" evidence="8">
    <location>
        <begin position="140"/>
        <end position="156"/>
    </location>
</feature>
<dbReference type="Pfam" id="PF00892">
    <property type="entry name" value="EamA"/>
    <property type="match status" value="2"/>
</dbReference>
<dbReference type="GO" id="GO:0005886">
    <property type="term" value="C:plasma membrane"/>
    <property type="evidence" value="ECO:0007669"/>
    <property type="project" value="UniProtKB-SubCell"/>
</dbReference>
<dbReference type="PANTHER" id="PTHR22911:SF137">
    <property type="entry name" value="SOLUTE CARRIER FAMILY 35 MEMBER G2-RELATED"/>
    <property type="match status" value="1"/>
</dbReference>
<keyword evidence="7 8" id="KW-0472">Membrane</keyword>
<keyword evidence="5 8" id="KW-0812">Transmembrane</keyword>
<evidence type="ECO:0000256" key="8">
    <source>
        <dbReference type="SAM" id="Phobius"/>
    </source>
</evidence>
<dbReference type="AlphaFoldDB" id="A0AAU0PZP6"/>
<evidence type="ECO:0000256" key="3">
    <source>
        <dbReference type="ARBA" id="ARBA00022448"/>
    </source>
</evidence>
<keyword evidence="3" id="KW-0813">Transport</keyword>
<evidence type="ECO:0000313" key="10">
    <source>
        <dbReference type="EMBL" id="WPF25731.1"/>
    </source>
</evidence>
<keyword evidence="11" id="KW-1185">Reference proteome</keyword>
<feature type="transmembrane region" description="Helical" evidence="8">
    <location>
        <begin position="61"/>
        <end position="80"/>
    </location>
</feature>
<evidence type="ECO:0000256" key="7">
    <source>
        <dbReference type="ARBA" id="ARBA00023136"/>
    </source>
</evidence>